<dbReference type="PANTHER" id="PTHR38839">
    <property type="entry name" value="TRANSCRIPTIONAL REGULATOR WHID-RELATED"/>
    <property type="match status" value="1"/>
</dbReference>
<evidence type="ECO:0000256" key="1">
    <source>
        <dbReference type="ARBA" id="ARBA00004496"/>
    </source>
</evidence>
<evidence type="ECO:0000256" key="6">
    <source>
        <dbReference type="ARBA" id="ARBA00023014"/>
    </source>
</evidence>
<evidence type="ECO:0000256" key="11">
    <source>
        <dbReference type="HAMAP-Rule" id="MF_01479"/>
    </source>
</evidence>
<feature type="binding site" evidence="11">
    <location>
        <position position="41"/>
    </location>
    <ligand>
        <name>[4Fe-4S] cluster</name>
        <dbReference type="ChEBI" id="CHEBI:49883"/>
    </ligand>
</feature>
<keyword evidence="3 11" id="KW-0004">4Fe-4S</keyword>
<dbReference type="InterPro" id="IPR034768">
    <property type="entry name" value="4FE4S_WBL"/>
</dbReference>
<comment type="function">
    <text evidence="11">Acts as a transcriptional regulator. Probably redox-responsive. The apo- but not holo-form probably binds DNA.</text>
</comment>
<evidence type="ECO:0000256" key="2">
    <source>
        <dbReference type="ARBA" id="ARBA00006597"/>
    </source>
</evidence>
<comment type="similarity">
    <text evidence="2 11">Belongs to the WhiB family.</text>
</comment>
<dbReference type="HAMAP" id="MF_01479">
    <property type="entry name" value="WhiB"/>
    <property type="match status" value="1"/>
</dbReference>
<dbReference type="EMBL" id="JBEXPZ010000048">
    <property type="protein sequence ID" value="MET9849146.1"/>
    <property type="molecule type" value="Genomic_DNA"/>
</dbReference>
<evidence type="ECO:0000256" key="4">
    <source>
        <dbReference type="ARBA" id="ARBA00022723"/>
    </source>
</evidence>
<evidence type="ECO:0000256" key="9">
    <source>
        <dbReference type="ARBA" id="ARBA00023157"/>
    </source>
</evidence>
<organism evidence="13 14">
    <name type="scientific">Streptomyces ossamyceticus</name>
    <dbReference type="NCBI Taxonomy" id="249581"/>
    <lineage>
        <taxon>Bacteria</taxon>
        <taxon>Bacillati</taxon>
        <taxon>Actinomycetota</taxon>
        <taxon>Actinomycetes</taxon>
        <taxon>Kitasatosporales</taxon>
        <taxon>Streptomycetaceae</taxon>
        <taxon>Streptomyces</taxon>
    </lineage>
</organism>
<evidence type="ECO:0000256" key="5">
    <source>
        <dbReference type="ARBA" id="ARBA00023004"/>
    </source>
</evidence>
<gene>
    <name evidence="11" type="primary">whiB</name>
    <name evidence="13" type="ORF">ABZZ21_32295</name>
</gene>
<protein>
    <recommendedName>
        <fullName evidence="11">Transcriptional regulator WhiB</fullName>
    </recommendedName>
</protein>
<comment type="caution">
    <text evidence="13">The sequence shown here is derived from an EMBL/GenBank/DDBJ whole genome shotgun (WGS) entry which is preliminary data.</text>
</comment>
<keyword evidence="9 11" id="KW-1015">Disulfide bond</keyword>
<keyword evidence="4 11" id="KW-0479">Metal-binding</keyword>
<evidence type="ECO:0000313" key="14">
    <source>
        <dbReference type="Proteomes" id="UP001550210"/>
    </source>
</evidence>
<evidence type="ECO:0000259" key="12">
    <source>
        <dbReference type="PROSITE" id="PS51674"/>
    </source>
</evidence>
<feature type="binding site" evidence="11">
    <location>
        <position position="38"/>
    </location>
    <ligand>
        <name>[4Fe-4S] cluster</name>
        <dbReference type="ChEBI" id="CHEBI:49883"/>
    </ligand>
</feature>
<comment type="PTM">
    <text evidence="11">The Fe-S cluster can be nitrosylated by nitric oxide (NO).</text>
</comment>
<feature type="binding site" evidence="11">
    <location>
        <position position="9"/>
    </location>
    <ligand>
        <name>[4Fe-4S] cluster</name>
        <dbReference type="ChEBI" id="CHEBI:49883"/>
    </ligand>
</feature>
<comment type="PTM">
    <text evidence="11">Upon Fe-S cluster removal intramolecular disulfide bonds are formed.</text>
</comment>
<keyword evidence="6 11" id="KW-0411">Iron-sulfur</keyword>
<dbReference type="PROSITE" id="PS51674">
    <property type="entry name" value="4FE4S_WBL"/>
    <property type="match status" value="1"/>
</dbReference>
<evidence type="ECO:0000313" key="13">
    <source>
        <dbReference type="EMBL" id="MET9849146.1"/>
    </source>
</evidence>
<feature type="domain" description="4Fe-4S Wbl-type" evidence="12">
    <location>
        <begin position="8"/>
        <end position="71"/>
    </location>
</feature>
<evidence type="ECO:0000256" key="10">
    <source>
        <dbReference type="ARBA" id="ARBA00023163"/>
    </source>
</evidence>
<dbReference type="InterPro" id="IPR003482">
    <property type="entry name" value="Whib"/>
</dbReference>
<comment type="subcellular location">
    <subcellularLocation>
        <location evidence="1 11">Cytoplasm</location>
    </subcellularLocation>
</comment>
<keyword evidence="14" id="KW-1185">Reference proteome</keyword>
<reference evidence="13 14" key="1">
    <citation type="submission" date="2024-06" db="EMBL/GenBank/DDBJ databases">
        <title>The Natural Products Discovery Center: Release of the First 8490 Sequenced Strains for Exploring Actinobacteria Biosynthetic Diversity.</title>
        <authorList>
            <person name="Kalkreuter E."/>
            <person name="Kautsar S.A."/>
            <person name="Yang D."/>
            <person name="Bader C.D."/>
            <person name="Teijaro C.N."/>
            <person name="Fluegel L."/>
            <person name="Davis C.M."/>
            <person name="Simpson J.R."/>
            <person name="Lauterbach L."/>
            <person name="Steele A.D."/>
            <person name="Gui C."/>
            <person name="Meng S."/>
            <person name="Li G."/>
            <person name="Viehrig K."/>
            <person name="Ye F."/>
            <person name="Su P."/>
            <person name="Kiefer A.F."/>
            <person name="Nichols A."/>
            <person name="Cepeda A.J."/>
            <person name="Yan W."/>
            <person name="Fan B."/>
            <person name="Jiang Y."/>
            <person name="Adhikari A."/>
            <person name="Zheng C.-J."/>
            <person name="Schuster L."/>
            <person name="Cowan T.M."/>
            <person name="Smanski M.J."/>
            <person name="Chevrette M.G."/>
            <person name="De Carvalho L.P.S."/>
            <person name="Shen B."/>
        </authorList>
    </citation>
    <scope>NUCLEOTIDE SEQUENCE [LARGE SCALE GENOMIC DNA]</scope>
    <source>
        <strain evidence="13 14">NPDC006434</strain>
    </source>
</reference>
<comment type="cofactor">
    <cofactor evidence="11">
        <name>[4Fe-4S] cluster</name>
        <dbReference type="ChEBI" id="CHEBI:49883"/>
    </cofactor>
    <text evidence="11">Binds 1 [4Fe-4S] cluster per subunit. Following nitrosylation of the [4Fe-4S] cluster binds 1 [4Fe-8(NO)] cluster per subunit.</text>
</comment>
<keyword evidence="10 11" id="KW-0804">Transcription</keyword>
<evidence type="ECO:0000256" key="8">
    <source>
        <dbReference type="ARBA" id="ARBA00023125"/>
    </source>
</evidence>
<name>A0ABV2V5P0_9ACTN</name>
<keyword evidence="8 11" id="KW-0238">DNA-binding</keyword>
<sequence length="89" mass="9593">MDWWRDAACAHEDPELFFPVAVTGAALRDQQARAKAICRRCPVIHPCLSWALQATGAQGVWGGTCEEERRGLLRGRAQGESALGVTGSA</sequence>
<proteinExistence type="inferred from homology"/>
<evidence type="ECO:0000256" key="7">
    <source>
        <dbReference type="ARBA" id="ARBA00023015"/>
    </source>
</evidence>
<keyword evidence="5 11" id="KW-0408">Iron</keyword>
<dbReference type="Pfam" id="PF02467">
    <property type="entry name" value="Whib"/>
    <property type="match status" value="1"/>
</dbReference>
<dbReference type="Proteomes" id="UP001550210">
    <property type="component" value="Unassembled WGS sequence"/>
</dbReference>
<feature type="binding site" evidence="11">
    <location>
        <position position="47"/>
    </location>
    <ligand>
        <name>[4Fe-4S] cluster</name>
        <dbReference type="ChEBI" id="CHEBI:49883"/>
    </ligand>
</feature>
<keyword evidence="11" id="KW-0963">Cytoplasm</keyword>
<accession>A0ABV2V5P0</accession>
<evidence type="ECO:0000256" key="3">
    <source>
        <dbReference type="ARBA" id="ARBA00022485"/>
    </source>
</evidence>
<dbReference type="PANTHER" id="PTHR38839:SF6">
    <property type="entry name" value="TRANSCRIPTIONAL REGULATOR WHIB1"/>
    <property type="match status" value="1"/>
</dbReference>
<keyword evidence="7 11" id="KW-0805">Transcription regulation</keyword>